<evidence type="ECO:0000256" key="3">
    <source>
        <dbReference type="ARBA" id="ARBA00016689"/>
    </source>
</evidence>
<dbReference type="GO" id="GO:0005666">
    <property type="term" value="C:RNA polymerase III complex"/>
    <property type="evidence" value="ECO:0007669"/>
    <property type="project" value="UniProtKB-UniRule"/>
</dbReference>
<evidence type="ECO:0000256" key="4">
    <source>
        <dbReference type="ARBA" id="ARBA00022478"/>
    </source>
</evidence>
<evidence type="ECO:0000259" key="12">
    <source>
        <dbReference type="Pfam" id="PF22536"/>
    </source>
</evidence>
<keyword evidence="6 8" id="KW-0539">Nucleus</keyword>
<dbReference type="InterPro" id="IPR013197">
    <property type="entry name" value="RNA_pol_III_RPC82-rel_HTH"/>
</dbReference>
<evidence type="ECO:0000256" key="9">
    <source>
        <dbReference type="SAM" id="MobiDB-lite"/>
    </source>
</evidence>
<dbReference type="Proteomes" id="UP000037122">
    <property type="component" value="Unassembled WGS sequence"/>
</dbReference>
<dbReference type="Pfam" id="PF05645">
    <property type="entry name" value="RNA_pol_Rpc82"/>
    <property type="match status" value="1"/>
</dbReference>
<dbReference type="AlphaFoldDB" id="A0A0L0P117"/>
<evidence type="ECO:0000256" key="8">
    <source>
        <dbReference type="RuleBase" id="RU367076"/>
    </source>
</evidence>
<reference evidence="14" key="1">
    <citation type="journal article" date="2015" name="BMC Genomics">
        <title>Draft genome of a commonly misdiagnosed multidrug resistant pathogen Candida auris.</title>
        <authorList>
            <person name="Chatterjee S."/>
            <person name="Alampalli S.V."/>
            <person name="Nageshan R.K."/>
            <person name="Chettiar S.T."/>
            <person name="Joshi S."/>
            <person name="Tatu U.S."/>
        </authorList>
    </citation>
    <scope>NUCLEOTIDE SEQUENCE [LARGE SCALE GENOMIC DNA]</scope>
    <source>
        <strain evidence="14">6684</strain>
    </source>
</reference>
<proteinExistence type="inferred from homology"/>
<evidence type="ECO:0000313" key="13">
    <source>
        <dbReference type="EMBL" id="KND99963.1"/>
    </source>
</evidence>
<protein>
    <recommendedName>
        <fullName evidence="3 8">DNA-directed RNA polymerase III subunit RPC3</fullName>
        <shortName evidence="8">RNA polymerase III subunit C3</shortName>
    </recommendedName>
</protein>
<dbReference type="VEuPathDB" id="FungiDB:CJI96_0003172"/>
<sequence>MAPASLLESAKTQSPSSYLYTTLASSHLGETSAIVISSLIAFGRSTPKSISLNTDLSLKQVKTALVSLVQLKCVLYWREGKEVYYTFDERGMHRLLYSGDIVIHIRSVYGNDSAQIIQNVLENGSINVKEYLSSFSEDQKYETTSKLLKLYNDGWLSRLQPHDYYPLEDVWDMLFQETLKNTPRTATTSEIKRLAEAKARTKIKLNEYLAKGTDPKDVFLVEAGMQKFHPQVTVSFNLSRYEKHLRSRALVGLVNSRFGLLTSKVYEACCSLIEQNSPDLHLPHLQISGLINDPEEERSYISSIENGLIDSKRTVFNIRDIPRALSSNIDLRNSILTQNFLKPGKRVNINGTVSVSKKVKLEDGTPQPASAEADEDLDDDSDDFVTDNADAKSISLISEHIRLLTSSSIPMLSEITPGSYTIPYMQLSKHVKQHNLNTLVKTTLGVNALRVLRCIQQMKLVDEKAILNSVLLKEKTVKNELYKLINMNLVEIQEVPRSADRAAVKTFFLFRHKPILAYRFLSDALMYDMAEILTNIARFKLDNKILLEKCDREDVKGHEEELLLESELKTLRQLQQRELLNLGRLHRVMWLQIVFGVL</sequence>
<evidence type="ECO:0000256" key="2">
    <source>
        <dbReference type="ARBA" id="ARBA00011206"/>
    </source>
</evidence>
<dbReference type="VEuPathDB" id="FungiDB:CJI97_000945"/>
<comment type="caution">
    <text evidence="13">The sequence shown here is derived from an EMBL/GenBank/DDBJ whole genome shotgun (WGS) entry which is preliminary data.</text>
</comment>
<keyword evidence="5 8" id="KW-0804">Transcription</keyword>
<feature type="region of interest" description="Disordered" evidence="9">
    <location>
        <begin position="361"/>
        <end position="381"/>
    </location>
</feature>
<dbReference type="VEuPathDB" id="FungiDB:CJJ07_000636"/>
<dbReference type="Pfam" id="PF20912">
    <property type="entry name" value="RPC3_helical"/>
    <property type="match status" value="1"/>
</dbReference>
<dbReference type="VEuPathDB" id="FungiDB:B9J08_000927"/>
<keyword evidence="4 8" id="KW-0240">DNA-directed RNA polymerase</keyword>
<dbReference type="PANTHER" id="PTHR12949:SF0">
    <property type="entry name" value="DNA-DIRECTED RNA POLYMERASE III SUBUNIT RPC3"/>
    <property type="match status" value="1"/>
</dbReference>
<evidence type="ECO:0000313" key="14">
    <source>
        <dbReference type="Proteomes" id="UP000037122"/>
    </source>
</evidence>
<feature type="compositionally biased region" description="Acidic residues" evidence="9">
    <location>
        <begin position="372"/>
        <end position="381"/>
    </location>
</feature>
<dbReference type="Gene3D" id="1.10.10.10">
    <property type="entry name" value="Winged helix-like DNA-binding domain superfamily/Winged helix DNA-binding domain"/>
    <property type="match status" value="2"/>
</dbReference>
<evidence type="ECO:0000256" key="6">
    <source>
        <dbReference type="ARBA" id="ARBA00023242"/>
    </source>
</evidence>
<comment type="subunit">
    <text evidence="2 8">Component of the RNA polymerase III (Pol III) complex consisting of 17 subunits.</text>
</comment>
<dbReference type="EMBL" id="LGST01000020">
    <property type="protein sequence ID" value="KND99963.1"/>
    <property type="molecule type" value="Genomic_DNA"/>
</dbReference>
<gene>
    <name evidence="13" type="ORF">QG37_02900</name>
</gene>
<dbReference type="InterPro" id="IPR039748">
    <property type="entry name" value="RPC3"/>
</dbReference>
<evidence type="ECO:0000256" key="7">
    <source>
        <dbReference type="ARBA" id="ARBA00025127"/>
    </source>
</evidence>
<dbReference type="InterPro" id="IPR008806">
    <property type="entry name" value="RNA_pol_III_Rpc82_C"/>
</dbReference>
<comment type="similarity">
    <text evidence="8">Belongs to the RNA polymerase beta chain family.</text>
</comment>
<dbReference type="Pfam" id="PF08221">
    <property type="entry name" value="HTH_9"/>
    <property type="match status" value="1"/>
</dbReference>
<organism evidence="13 14">
    <name type="scientific">Candidozyma auris</name>
    <name type="common">Yeast</name>
    <name type="synonym">Candida auris</name>
    <dbReference type="NCBI Taxonomy" id="498019"/>
    <lineage>
        <taxon>Eukaryota</taxon>
        <taxon>Fungi</taxon>
        <taxon>Dikarya</taxon>
        <taxon>Ascomycota</taxon>
        <taxon>Saccharomycotina</taxon>
        <taxon>Pichiomycetes</taxon>
        <taxon>Metschnikowiaceae</taxon>
        <taxon>Candidozyma</taxon>
    </lineage>
</organism>
<dbReference type="VEuPathDB" id="FungiDB:CJJ09_002886"/>
<dbReference type="PANTHER" id="PTHR12949">
    <property type="entry name" value="RNA POLYMERASE III DNA DIRECTED -RELATED"/>
    <property type="match status" value="1"/>
</dbReference>
<evidence type="ECO:0000259" key="10">
    <source>
        <dbReference type="Pfam" id="PF05645"/>
    </source>
</evidence>
<accession>A0A0L0P117</accession>
<dbReference type="VEuPathDB" id="FungiDB:QG37_02900"/>
<comment type="subcellular location">
    <subcellularLocation>
        <location evidence="1 8">Nucleus</location>
    </subcellularLocation>
</comment>
<feature type="domain" description="DNA-directed RNA polymerase III subunit RPC3 winged-helix" evidence="12">
    <location>
        <begin position="437"/>
        <end position="511"/>
    </location>
</feature>
<comment type="function">
    <text evidence="7 8">DNA-dependent RNA polymerase catalyzes the transcription of DNA into RNA using the four ribonucleoside triphosphates as substrates. Specific core component of RNA polymerase III which synthesizes small RNAs, such as 5S rRNA and tRNAs.</text>
</comment>
<dbReference type="GO" id="GO:0006351">
    <property type="term" value="P:DNA-templated transcription"/>
    <property type="evidence" value="ECO:0007669"/>
    <property type="project" value="InterPro"/>
</dbReference>
<name>A0A0L0P117_CANAR</name>
<evidence type="ECO:0000259" key="11">
    <source>
        <dbReference type="Pfam" id="PF08221"/>
    </source>
</evidence>
<dbReference type="GO" id="GO:0003697">
    <property type="term" value="F:single-stranded DNA binding"/>
    <property type="evidence" value="ECO:0007669"/>
    <property type="project" value="UniProtKB-UniRule"/>
</dbReference>
<dbReference type="Pfam" id="PF22536">
    <property type="entry name" value="WHD_POLR3C"/>
    <property type="match status" value="1"/>
</dbReference>
<dbReference type="InterPro" id="IPR055207">
    <property type="entry name" value="POLR3C_WHD"/>
</dbReference>
<evidence type="ECO:0000256" key="5">
    <source>
        <dbReference type="ARBA" id="ARBA00023163"/>
    </source>
</evidence>
<feature type="domain" description="RNA polymerase III subunit RPC82-related helix-turn-helix" evidence="11">
    <location>
        <begin position="19"/>
        <end position="78"/>
    </location>
</feature>
<evidence type="ECO:0000256" key="1">
    <source>
        <dbReference type="ARBA" id="ARBA00004123"/>
    </source>
</evidence>
<dbReference type="InterPro" id="IPR036388">
    <property type="entry name" value="WH-like_DNA-bd_sf"/>
</dbReference>
<feature type="domain" description="RNA polymerase III Rpc82 C -terminal" evidence="10">
    <location>
        <begin position="146"/>
        <end position="428"/>
    </location>
</feature>